<evidence type="ECO:0000313" key="6">
    <source>
        <dbReference type="EMBL" id="GGB53302.1"/>
    </source>
</evidence>
<proteinExistence type="inferred from homology"/>
<evidence type="ECO:0000313" key="7">
    <source>
        <dbReference type="Proteomes" id="UP000617555"/>
    </source>
</evidence>
<name>A0ABQ1IW37_9GAMM</name>
<protein>
    <recommendedName>
        <fullName evidence="3">Recombination-associated protein RdgC</fullName>
    </recommendedName>
</protein>
<reference evidence="7" key="1">
    <citation type="journal article" date="2019" name="Int. J. Syst. Evol. Microbiol.">
        <title>The Global Catalogue of Microorganisms (GCM) 10K type strain sequencing project: providing services to taxonomists for standard genome sequencing and annotation.</title>
        <authorList>
            <consortium name="The Broad Institute Genomics Platform"/>
            <consortium name="The Broad Institute Genome Sequencing Center for Infectious Disease"/>
            <person name="Wu L."/>
            <person name="Ma J."/>
        </authorList>
    </citation>
    <scope>NUCLEOTIDE SEQUENCE [LARGE SCALE GENOMIC DNA]</scope>
    <source>
        <strain evidence="7">CGMCC 1.15339</strain>
    </source>
</reference>
<dbReference type="PANTHER" id="PTHR38103">
    <property type="entry name" value="RECOMBINATION-ASSOCIATED PROTEIN RDGC"/>
    <property type="match status" value="1"/>
</dbReference>
<comment type="subcellular location">
    <subcellularLocation>
        <location evidence="1">Cytoplasm</location>
        <location evidence="1">Nucleoid</location>
    </subcellularLocation>
</comment>
<dbReference type="Pfam" id="PF04381">
    <property type="entry name" value="RdgC"/>
    <property type="match status" value="1"/>
</dbReference>
<dbReference type="InterPro" id="IPR007476">
    <property type="entry name" value="RdgC"/>
</dbReference>
<dbReference type="EMBL" id="BMII01000008">
    <property type="protein sequence ID" value="GGB53302.1"/>
    <property type="molecule type" value="Genomic_DNA"/>
</dbReference>
<dbReference type="RefSeq" id="WP_188738063.1">
    <property type="nucleotide sequence ID" value="NZ_BMII01000008.1"/>
</dbReference>
<dbReference type="Proteomes" id="UP000617555">
    <property type="component" value="Unassembled WGS sequence"/>
</dbReference>
<comment type="caution">
    <text evidence="6">The sequence shown here is derived from an EMBL/GenBank/DDBJ whole genome shotgun (WGS) entry which is preliminary data.</text>
</comment>
<comment type="similarity">
    <text evidence="2">Belongs to the RdgC family.</text>
</comment>
<dbReference type="PANTHER" id="PTHR38103:SF1">
    <property type="entry name" value="RECOMBINATION-ASSOCIATED PROTEIN RDGC"/>
    <property type="match status" value="1"/>
</dbReference>
<sequence length="319" mass="35749">MFSSFCLYKLDPSSNELLLSTSFWDELAKVNLIVPFSELPEKLAHGVDKIEGFTFAVPALGGKEINYHAEEFTILNYCFETKKVKPAILRRTIAKLEKIALAECGQPFISKEKKKEIKALATAHELRRAVEDRVETLIVINRHKHWIAFGAGSEKKCEAIAASIRKLIGSFPVVQISSAAASTIFTDWVKSGETPENSDLSDSCTLMSTKTESVTSYKKHHLASDSEVLKNIENFKEVVTISLRIGELEDEYGYVSCSISDSLKVSGFKFKINSEDNQSDDVLNKISTETFLFCSNISMIYEFIEDNILNYTVSTDEFS</sequence>
<evidence type="ECO:0000256" key="1">
    <source>
        <dbReference type="ARBA" id="ARBA00004453"/>
    </source>
</evidence>
<evidence type="ECO:0000256" key="2">
    <source>
        <dbReference type="ARBA" id="ARBA00008657"/>
    </source>
</evidence>
<evidence type="ECO:0000256" key="5">
    <source>
        <dbReference type="ARBA" id="ARBA00023172"/>
    </source>
</evidence>
<keyword evidence="4" id="KW-0963">Cytoplasm</keyword>
<evidence type="ECO:0000256" key="4">
    <source>
        <dbReference type="ARBA" id="ARBA00022490"/>
    </source>
</evidence>
<keyword evidence="5" id="KW-0233">DNA recombination</keyword>
<gene>
    <name evidence="6" type="ORF">GCM10011607_12310</name>
</gene>
<accession>A0ABQ1IW37</accession>
<organism evidence="6 7">
    <name type="scientific">Shewanella inventionis</name>
    <dbReference type="NCBI Taxonomy" id="1738770"/>
    <lineage>
        <taxon>Bacteria</taxon>
        <taxon>Pseudomonadati</taxon>
        <taxon>Pseudomonadota</taxon>
        <taxon>Gammaproteobacteria</taxon>
        <taxon>Alteromonadales</taxon>
        <taxon>Shewanellaceae</taxon>
        <taxon>Shewanella</taxon>
    </lineage>
</organism>
<evidence type="ECO:0000256" key="3">
    <source>
        <dbReference type="ARBA" id="ARBA00022296"/>
    </source>
</evidence>
<keyword evidence="7" id="KW-1185">Reference proteome</keyword>